<reference evidence="1" key="1">
    <citation type="submission" date="2019-02" db="EMBL/GenBank/DDBJ databases">
        <authorList>
            <person name="Gruber-Vodicka R. H."/>
            <person name="Seah K. B. B."/>
        </authorList>
    </citation>
    <scope>NUCLEOTIDE SEQUENCE</scope>
    <source>
        <strain evidence="1">BECK_S313</strain>
    </source>
</reference>
<dbReference type="AlphaFoldDB" id="A0A450WYW6"/>
<name>A0A450WYW6_9GAMM</name>
<proteinExistence type="predicted"/>
<evidence type="ECO:0000313" key="1">
    <source>
        <dbReference type="EMBL" id="VFK22205.1"/>
    </source>
</evidence>
<dbReference type="EMBL" id="CAADFK010000297">
    <property type="protein sequence ID" value="VFK22205.1"/>
    <property type="molecule type" value="Genomic_DNA"/>
</dbReference>
<protein>
    <submittedName>
        <fullName evidence="1">Uncharacterized protein</fullName>
    </submittedName>
</protein>
<organism evidence="1">
    <name type="scientific">Candidatus Kentrum sp. LPFa</name>
    <dbReference type="NCBI Taxonomy" id="2126335"/>
    <lineage>
        <taxon>Bacteria</taxon>
        <taxon>Pseudomonadati</taxon>
        <taxon>Pseudomonadota</taxon>
        <taxon>Gammaproteobacteria</taxon>
        <taxon>Candidatus Kentrum</taxon>
    </lineage>
</organism>
<gene>
    <name evidence="1" type="ORF">BECKLPF1236B_GA0070989_12972</name>
</gene>
<sequence length="168" mass="19135">MPKVNVEGWNRRATMIASQARSFPAVFHAGRSDWMLFAEMRLSRGIPACGRLRRLRYSTCGIWERQGANGGIRRGIGRGISNKWGRAYSTLRIAPSWCFLEVDARNDPRYELRLRENDPPQARAFAGTQALAWVPIPSLESSRFQHIPFPSWSLGTSEKEILVFPLVF</sequence>
<accession>A0A450WYW6</accession>